<dbReference type="KEGG" id="req:REQ_00780"/>
<evidence type="ECO:0000256" key="6">
    <source>
        <dbReference type="ARBA" id="ARBA00023002"/>
    </source>
</evidence>
<dbReference type="Pfam" id="PF00743">
    <property type="entry name" value="FMO-like"/>
    <property type="match status" value="1"/>
</dbReference>
<evidence type="ECO:0000256" key="3">
    <source>
        <dbReference type="ARBA" id="ARBA00022630"/>
    </source>
</evidence>
<evidence type="ECO:0000256" key="4">
    <source>
        <dbReference type="ARBA" id="ARBA00022827"/>
    </source>
</evidence>
<protein>
    <submittedName>
        <fullName evidence="7">FAD-dependent oxidoreductase</fullName>
    </submittedName>
</protein>
<evidence type="ECO:0000256" key="1">
    <source>
        <dbReference type="ARBA" id="ARBA00009183"/>
    </source>
</evidence>
<dbReference type="SUPFAM" id="SSF51905">
    <property type="entry name" value="FAD/NAD(P)-binding domain"/>
    <property type="match status" value="2"/>
</dbReference>
<dbReference type="PRINTS" id="PR00370">
    <property type="entry name" value="FMOXYGENASE"/>
</dbReference>
<keyword evidence="6" id="KW-0560">Oxidoreductase</keyword>
<organism evidence="7">
    <name type="scientific">Rhodococcus hoagii (strain 103S)</name>
    <name type="common">Rhodococcus equi</name>
    <dbReference type="NCBI Taxonomy" id="685727"/>
    <lineage>
        <taxon>Bacteria</taxon>
        <taxon>Bacillati</taxon>
        <taxon>Actinomycetota</taxon>
        <taxon>Actinomycetes</taxon>
        <taxon>Mycobacteriales</taxon>
        <taxon>Nocardiaceae</taxon>
        <taxon>Prescottella</taxon>
    </lineage>
</organism>
<dbReference type="AlphaFoldDB" id="A0A3S5Y120"/>
<comment type="similarity">
    <text evidence="1">Belongs to the FMO family.</text>
</comment>
<evidence type="ECO:0000256" key="5">
    <source>
        <dbReference type="ARBA" id="ARBA00022857"/>
    </source>
</evidence>
<evidence type="ECO:0000313" key="7">
    <source>
        <dbReference type="EMBL" id="CBH46232.1"/>
    </source>
</evidence>
<dbReference type="PIRSF" id="PIRSF000332">
    <property type="entry name" value="FMO"/>
    <property type="match status" value="1"/>
</dbReference>
<dbReference type="PANTHER" id="PTHR23023">
    <property type="entry name" value="DIMETHYLANILINE MONOOXYGENASE"/>
    <property type="match status" value="1"/>
</dbReference>
<dbReference type="Gene3D" id="3.50.50.60">
    <property type="entry name" value="FAD/NAD(P)-binding domain"/>
    <property type="match status" value="1"/>
</dbReference>
<keyword evidence="4" id="KW-0274">FAD</keyword>
<sequence>MSRGALPGRSAGDPLAIAIVGAGVAGLCSAKVLKQFGFDVVVFDRTPDVGGVWSVTRRYPGVTTQNNKGTYAFSDFPMPREYPEWPTGEQVQRYLAGYADHFELGPHLRLGTEVTDAVQDPDTGLWSITSRDVVTGRTEVGRYDRVVVANGIFCDPFVPPYPGAAEYEQAGGRLCAASDFHDLADAADKNVLVVGYGKSACDVAEALSEVSATMTVVAREVTWKMPRKLGNVLNYKYVLLTRLSEGLFEHIEQRGFGRFLIGRGRFLRNALLGAVQRIAQRQLLLDRAGLVPSGSFERIVRHAVSLATEQFYEKVVAGTIAVRRGTVITALHEKDGRPVAELSDGSVLPADVVVCATGFEQRVAFMTDELQQRLTDADGNFLLYRQILPLDVPNLYFVGYGSSLFSPLSAEAAALWTANHMMGGAQLPPLEQRREFVRTRLDWMIERSEGKPARGTNIIPFSLRQIDEVLDEIDANVGPVTRLAQWFLPARPASYRRSTRVLMRRHGVGRR</sequence>
<gene>
    <name evidence="7" type="ordered locus">REQ_00780</name>
</gene>
<comment type="similarity">
    <text evidence="2">Belongs to the FAD-binding monooxygenase family.</text>
</comment>
<dbReference type="InterPro" id="IPR036188">
    <property type="entry name" value="FAD/NAD-bd_sf"/>
</dbReference>
<dbReference type="GO" id="GO:0050661">
    <property type="term" value="F:NADP binding"/>
    <property type="evidence" value="ECO:0007669"/>
    <property type="project" value="InterPro"/>
</dbReference>
<dbReference type="InterPro" id="IPR050346">
    <property type="entry name" value="FMO-like"/>
</dbReference>
<reference evidence="7" key="1">
    <citation type="journal article" date="2010" name="PLoS Genet.">
        <title>The genome of a pathogenic rhodococcus: cooptive virulence underpinned by key gene acquisitions.</title>
        <authorList>
            <person name="Letek M."/>
            <person name="Gonzalez P."/>
            <person name="Macarthur I."/>
            <person name="Rodriguez H."/>
            <person name="Freeman T.C."/>
            <person name="Valero-Rello A."/>
            <person name="Blanco M."/>
            <person name="Buckley T."/>
            <person name="Cherevach I."/>
            <person name="Fahey R."/>
            <person name="Hapeshi A."/>
            <person name="Holdstock J."/>
            <person name="Leadon D."/>
            <person name="Navas J."/>
            <person name="Ocampo A."/>
            <person name="Quail M.A."/>
            <person name="Sanders M."/>
            <person name="Scortti M.M."/>
            <person name="Prescott J.F."/>
            <person name="Fogarty U."/>
            <person name="Meijer W.G."/>
            <person name="Parkhill J."/>
            <person name="Bentley S.D."/>
            <person name="Vazquez-Boland J.A."/>
        </authorList>
    </citation>
    <scope>NUCLEOTIDE SEQUENCE [LARGE SCALE GENOMIC DNA]</scope>
    <source>
        <strain evidence="7 8">103S</strain>
    </source>
</reference>
<proteinExistence type="inferred from homology"/>
<evidence type="ECO:0000256" key="2">
    <source>
        <dbReference type="ARBA" id="ARBA00010139"/>
    </source>
</evidence>
<dbReference type="RefSeq" id="WP_013414418.1">
    <property type="nucleotide sequence ID" value="NC_014659.1"/>
</dbReference>
<name>A0A3S5Y120_RHOH1</name>
<accession>A0A3S5Y120</accession>
<dbReference type="InterPro" id="IPR000960">
    <property type="entry name" value="Flavin_mOase"/>
</dbReference>
<keyword evidence="3" id="KW-0285">Flavoprotein</keyword>
<dbReference type="InterPro" id="IPR020946">
    <property type="entry name" value="Flavin_mOase-like"/>
</dbReference>
<dbReference type="GO" id="GO:0050660">
    <property type="term" value="F:flavin adenine dinucleotide binding"/>
    <property type="evidence" value="ECO:0007669"/>
    <property type="project" value="InterPro"/>
</dbReference>
<keyword evidence="5" id="KW-0521">NADP</keyword>
<evidence type="ECO:0000313" key="8">
    <source>
        <dbReference type="Proteomes" id="UP000006892"/>
    </source>
</evidence>
<dbReference type="GO" id="GO:0004499">
    <property type="term" value="F:N,N-dimethylaniline monooxygenase activity"/>
    <property type="evidence" value="ECO:0007669"/>
    <property type="project" value="InterPro"/>
</dbReference>
<dbReference type="EMBL" id="FN563149">
    <property type="protein sequence ID" value="CBH46232.1"/>
    <property type="molecule type" value="Genomic_DNA"/>
</dbReference>
<dbReference type="Proteomes" id="UP001154400">
    <property type="component" value="Chromosome"/>
</dbReference>